<evidence type="ECO:0000313" key="3">
    <source>
        <dbReference type="Proteomes" id="UP000254150"/>
    </source>
</evidence>
<accession>A0A380NAG9</accession>
<feature type="region of interest" description="Disordered" evidence="1">
    <location>
        <begin position="109"/>
        <end position="255"/>
    </location>
</feature>
<feature type="compositionally biased region" description="Low complexity" evidence="1">
    <location>
        <begin position="212"/>
        <end position="221"/>
    </location>
</feature>
<evidence type="ECO:0000313" key="2">
    <source>
        <dbReference type="EMBL" id="SUP35851.1"/>
    </source>
</evidence>
<dbReference type="AlphaFoldDB" id="A0A380NAG9"/>
<feature type="region of interest" description="Disordered" evidence="1">
    <location>
        <begin position="1"/>
        <end position="56"/>
    </location>
</feature>
<evidence type="ECO:0000256" key="1">
    <source>
        <dbReference type="SAM" id="MobiDB-lite"/>
    </source>
</evidence>
<organism evidence="2 3">
    <name type="scientific">Streptomyces griseus</name>
    <dbReference type="NCBI Taxonomy" id="1911"/>
    <lineage>
        <taxon>Bacteria</taxon>
        <taxon>Bacillati</taxon>
        <taxon>Actinomycetota</taxon>
        <taxon>Actinomycetes</taxon>
        <taxon>Kitasatosporales</taxon>
        <taxon>Streptomycetaceae</taxon>
        <taxon>Streptomyces</taxon>
    </lineage>
</organism>
<feature type="compositionally biased region" description="Basic and acidic residues" evidence="1">
    <location>
        <begin position="186"/>
        <end position="197"/>
    </location>
</feature>
<feature type="compositionally biased region" description="Basic residues" evidence="1">
    <location>
        <begin position="1"/>
        <end position="22"/>
    </location>
</feature>
<dbReference type="Proteomes" id="UP000254150">
    <property type="component" value="Unassembled WGS sequence"/>
</dbReference>
<dbReference type="EMBL" id="UHID01000005">
    <property type="protein sequence ID" value="SUP35851.1"/>
    <property type="molecule type" value="Genomic_DNA"/>
</dbReference>
<reference evidence="2 3" key="1">
    <citation type="submission" date="2018-06" db="EMBL/GenBank/DDBJ databases">
        <authorList>
            <consortium name="Pathogen Informatics"/>
            <person name="Doyle S."/>
        </authorList>
    </citation>
    <scope>NUCLEOTIDE SEQUENCE [LARGE SCALE GENOMIC DNA]</scope>
    <source>
        <strain evidence="2 3">NCTC7807</strain>
    </source>
</reference>
<feature type="compositionally biased region" description="Low complexity" evidence="1">
    <location>
        <begin position="167"/>
        <end position="177"/>
    </location>
</feature>
<sequence>MRGSRPARRGRHRSPARRRRWGRQPPAPCRGRVSWPGRRRRPAVARPPGGTALRGQGRCAGLGDAGRGWHGASVRSLCPRTRRGLTCRAGQPSMSRVRHHAGRWNGNRAMRAPVLPRRERARRPSRGPVRGRVASAGRRPGHLDNTFVVVRPGLVPPRSRPRREAATRSAAANTTAAVGGRHRPDRPRPHPPGDRPRPSPPVQRPRRRGEAARAGPANRFAHPPRRAHRPAWRGVRPGRRLTPRRTGACGTSGWP</sequence>
<gene>
    <name evidence="2" type="ORF">NCTC7807_02096</name>
</gene>
<name>A0A380NAG9_STRGR</name>
<protein>
    <submittedName>
        <fullName evidence="2">Uncharacterized protein</fullName>
    </submittedName>
</protein>
<proteinExistence type="predicted"/>
<feature type="compositionally biased region" description="Basic residues" evidence="1">
    <location>
        <begin position="222"/>
        <end position="243"/>
    </location>
</feature>